<evidence type="ECO:0000256" key="2">
    <source>
        <dbReference type="ARBA" id="ARBA00008780"/>
    </source>
</evidence>
<evidence type="ECO:0000256" key="3">
    <source>
        <dbReference type="ARBA" id="ARBA00013274"/>
    </source>
</evidence>
<dbReference type="Pfam" id="PF01735">
    <property type="entry name" value="PLA2_B"/>
    <property type="match status" value="1"/>
</dbReference>
<evidence type="ECO:0000256" key="4">
    <source>
        <dbReference type="ARBA" id="ARBA00022729"/>
    </source>
</evidence>
<comment type="catalytic activity">
    <reaction evidence="9 11">
        <text>a 1-acyl-sn-glycero-3-phosphocholine + H2O = sn-glycerol 3-phosphocholine + a fatty acid + H(+)</text>
        <dbReference type="Rhea" id="RHEA:15177"/>
        <dbReference type="ChEBI" id="CHEBI:15377"/>
        <dbReference type="ChEBI" id="CHEBI:15378"/>
        <dbReference type="ChEBI" id="CHEBI:16870"/>
        <dbReference type="ChEBI" id="CHEBI:28868"/>
        <dbReference type="ChEBI" id="CHEBI:58168"/>
        <dbReference type="EC" id="3.1.1.5"/>
    </reaction>
</comment>
<dbReference type="EMBL" id="BLKI01000003">
    <property type="protein sequence ID" value="GFF62841.1"/>
    <property type="molecule type" value="Genomic_DNA"/>
</dbReference>
<keyword evidence="7 10" id="KW-0443">Lipid metabolism</keyword>
<keyword evidence="8" id="KW-0325">Glycoprotein</keyword>
<dbReference type="EC" id="3.1.1.5" evidence="3 11"/>
<evidence type="ECO:0000256" key="6">
    <source>
        <dbReference type="ARBA" id="ARBA00022963"/>
    </source>
</evidence>
<evidence type="ECO:0000313" key="14">
    <source>
        <dbReference type="Proteomes" id="UP000465220"/>
    </source>
</evidence>
<evidence type="ECO:0000256" key="5">
    <source>
        <dbReference type="ARBA" id="ARBA00022801"/>
    </source>
</evidence>
<proteinExistence type="inferred from homology"/>
<evidence type="ECO:0000256" key="1">
    <source>
        <dbReference type="ARBA" id="ARBA00002169"/>
    </source>
</evidence>
<feature type="signal peptide" evidence="11">
    <location>
        <begin position="1"/>
        <end position="30"/>
    </location>
</feature>
<accession>A0ABQ0ZSM7</accession>
<organism evidence="13 14">
    <name type="scientific">Aspergillus lentulus</name>
    <dbReference type="NCBI Taxonomy" id="293939"/>
    <lineage>
        <taxon>Eukaryota</taxon>
        <taxon>Fungi</taxon>
        <taxon>Dikarya</taxon>
        <taxon>Ascomycota</taxon>
        <taxon>Pezizomycotina</taxon>
        <taxon>Eurotiomycetes</taxon>
        <taxon>Eurotiomycetidae</taxon>
        <taxon>Eurotiales</taxon>
        <taxon>Aspergillaceae</taxon>
        <taxon>Aspergillus</taxon>
        <taxon>Aspergillus subgen. Fumigati</taxon>
    </lineage>
</organism>
<evidence type="ECO:0000256" key="11">
    <source>
        <dbReference type="RuleBase" id="RU362103"/>
    </source>
</evidence>
<evidence type="ECO:0000256" key="8">
    <source>
        <dbReference type="ARBA" id="ARBA00023180"/>
    </source>
</evidence>
<feature type="chain" id="PRO_5044999216" description="Lysophospholipase" evidence="11">
    <location>
        <begin position="31"/>
        <end position="239"/>
    </location>
</feature>
<comment type="function">
    <text evidence="1">Catalyzes the release of fatty acids from lysophospholipids.</text>
</comment>
<dbReference type="Gene3D" id="3.40.1090.10">
    <property type="entry name" value="Cytosolic phospholipase A2 catalytic domain"/>
    <property type="match status" value="1"/>
</dbReference>
<evidence type="ECO:0000256" key="7">
    <source>
        <dbReference type="ARBA" id="ARBA00023098"/>
    </source>
</evidence>
<sequence length="239" mass="26007">MFRRQEGFASLFFQDKWFLWLVWPAVVVHASCEPPNRPYSAEYVIAHKNCGLATDAGEDTGLNLRALSDAPHGYAPSEVECPTSVPSVRSAAKLSPSELNWLGLWRQKTFKAMKYFFGHTQIKDFNAVSYLDNISSDALLLPNIGIAVSGGGYRALINGAGALKAFDGRTENATAKGQLGGLLQSATYLAGLSGGGWLFGSVYLNNFTTISSLQTNTLGTPWQFENSIIIRVPMMEGPF</sequence>
<reference evidence="13 14" key="1">
    <citation type="submission" date="2020-01" db="EMBL/GenBank/DDBJ databases">
        <title>Draft genome sequence of Aspergillus lentulus IFM 60648.</title>
        <authorList>
            <person name="Takahashi H."/>
            <person name="Yaguchi T."/>
        </authorList>
    </citation>
    <scope>NUCLEOTIDE SEQUENCE [LARGE SCALE GENOMIC DNA]</scope>
    <source>
        <strain evidence="13 14">IFM 60648</strain>
    </source>
</reference>
<evidence type="ECO:0000313" key="13">
    <source>
        <dbReference type="EMBL" id="GFF62841.1"/>
    </source>
</evidence>
<comment type="caution">
    <text evidence="13">The sequence shown here is derived from an EMBL/GenBank/DDBJ whole genome shotgun (WGS) entry which is preliminary data.</text>
</comment>
<dbReference type="InterPro" id="IPR002642">
    <property type="entry name" value="LysoPLipase_cat_dom"/>
</dbReference>
<dbReference type="PROSITE" id="PS51210">
    <property type="entry name" value="PLA2C"/>
    <property type="match status" value="1"/>
</dbReference>
<evidence type="ECO:0000256" key="10">
    <source>
        <dbReference type="PROSITE-ProRule" id="PRU00555"/>
    </source>
</evidence>
<feature type="domain" description="PLA2c" evidence="12">
    <location>
        <begin position="80"/>
        <end position="239"/>
    </location>
</feature>
<comment type="similarity">
    <text evidence="2 11">Belongs to the lysophospholipase family.</text>
</comment>
<keyword evidence="6 10" id="KW-0442">Lipid degradation</keyword>
<dbReference type="InterPro" id="IPR016035">
    <property type="entry name" value="Acyl_Trfase/lysoPLipase"/>
</dbReference>
<dbReference type="SUPFAM" id="SSF52151">
    <property type="entry name" value="FabD/lysophospholipase-like"/>
    <property type="match status" value="1"/>
</dbReference>
<protein>
    <recommendedName>
        <fullName evidence="3 11">Lysophospholipase</fullName>
        <ecNumber evidence="3 11">3.1.1.5</ecNumber>
    </recommendedName>
</protein>
<dbReference type="PANTHER" id="PTHR10728:SF33">
    <property type="entry name" value="LYSOPHOSPHOLIPASE 1-RELATED"/>
    <property type="match status" value="1"/>
</dbReference>
<evidence type="ECO:0000256" key="9">
    <source>
        <dbReference type="ARBA" id="ARBA00049531"/>
    </source>
</evidence>
<gene>
    <name evidence="13" type="ORF">IFM60648_00739</name>
</gene>
<keyword evidence="4 11" id="KW-0732">Signal</keyword>
<keyword evidence="14" id="KW-1185">Reference proteome</keyword>
<dbReference type="PANTHER" id="PTHR10728">
    <property type="entry name" value="CYTOSOLIC PHOSPHOLIPASE A2"/>
    <property type="match status" value="1"/>
</dbReference>
<name>A0ABQ0ZSM7_ASPLE</name>
<keyword evidence="5 10" id="KW-0378">Hydrolase</keyword>
<evidence type="ECO:0000259" key="12">
    <source>
        <dbReference type="PROSITE" id="PS51210"/>
    </source>
</evidence>
<dbReference type="Proteomes" id="UP000465220">
    <property type="component" value="Unassembled WGS sequence"/>
</dbReference>